<accession>A0A5S5MFW6</accession>
<name>A0A5S5MFW6_9BACT</name>
<dbReference type="EMBL" id="VDMB01000010">
    <property type="protein sequence ID" value="TYT74588.1"/>
    <property type="molecule type" value="Genomic_DNA"/>
</dbReference>
<evidence type="ECO:0000313" key="2">
    <source>
        <dbReference type="EMBL" id="TYT74588.1"/>
    </source>
</evidence>
<keyword evidence="3" id="KW-1185">Reference proteome</keyword>
<dbReference type="Proteomes" id="UP000321899">
    <property type="component" value="Unassembled WGS sequence"/>
</dbReference>
<dbReference type="OrthoDB" id="9821377at2"/>
<protein>
    <submittedName>
        <fullName evidence="2">Uncharacterized protein</fullName>
    </submittedName>
</protein>
<reference evidence="2 3" key="1">
    <citation type="submission" date="2019-06" db="EMBL/GenBank/DDBJ databases">
        <title>Desulfobotulus mexicanus sp. nov., a novel sulfate-reducing bacterium isolated from the sediment of an alkaline crater lake in Mexico.</title>
        <authorList>
            <person name="Hirschler-Rea A."/>
        </authorList>
    </citation>
    <scope>NUCLEOTIDE SEQUENCE [LARGE SCALE GENOMIC DNA]</scope>
    <source>
        <strain evidence="2 3">PAR22N</strain>
    </source>
</reference>
<evidence type="ECO:0000313" key="3">
    <source>
        <dbReference type="Proteomes" id="UP000321899"/>
    </source>
</evidence>
<dbReference type="AlphaFoldDB" id="A0A5S5MFW6"/>
<feature type="region of interest" description="Disordered" evidence="1">
    <location>
        <begin position="1"/>
        <end position="50"/>
    </location>
</feature>
<feature type="compositionally biased region" description="Basic and acidic residues" evidence="1">
    <location>
        <begin position="10"/>
        <end position="24"/>
    </location>
</feature>
<proteinExistence type="predicted"/>
<feature type="compositionally biased region" description="Basic and acidic residues" evidence="1">
    <location>
        <begin position="34"/>
        <end position="48"/>
    </location>
</feature>
<evidence type="ECO:0000256" key="1">
    <source>
        <dbReference type="SAM" id="MobiDB-lite"/>
    </source>
</evidence>
<sequence length="219" mass="24479">MISGIQAYQKNDHPLTERSEDRRVQGLAPAAASDKTKESAGTDRRMDRVTLSPEVEAAKLRESLGLPIRGKITKEIMENSRKAIEETVHQQIAQARQKAGIPEDAEVMVRLTAKGDIRVNSGVKGSWELEKGLQEDKDFKATLASLGMHQGLNSLGQTGKQEARQQFSAFFDAGEERSLSVISREYNNLRQNSDPLQALVHQAQKQHPEFTFRHENVYA</sequence>
<organism evidence="2 3">
    <name type="scientific">Desulfobotulus mexicanus</name>
    <dbReference type="NCBI Taxonomy" id="2586642"/>
    <lineage>
        <taxon>Bacteria</taxon>
        <taxon>Pseudomonadati</taxon>
        <taxon>Thermodesulfobacteriota</taxon>
        <taxon>Desulfobacteria</taxon>
        <taxon>Desulfobacterales</taxon>
        <taxon>Desulfobacteraceae</taxon>
        <taxon>Desulfobotulus</taxon>
    </lineage>
</organism>
<comment type="caution">
    <text evidence="2">The sequence shown here is derived from an EMBL/GenBank/DDBJ whole genome shotgun (WGS) entry which is preliminary data.</text>
</comment>
<gene>
    <name evidence="2" type="ORF">FIM25_09465</name>
</gene>
<dbReference type="RefSeq" id="WP_139448619.1">
    <property type="nucleotide sequence ID" value="NZ_VDMB01000010.1"/>
</dbReference>